<evidence type="ECO:0000256" key="1">
    <source>
        <dbReference type="ARBA" id="ARBA00005395"/>
    </source>
</evidence>
<dbReference type="PANTHER" id="PTHR43420">
    <property type="entry name" value="ACETYLTRANSFERASE"/>
    <property type="match status" value="1"/>
</dbReference>
<feature type="domain" description="N-acetyltransferase" evidence="5">
    <location>
        <begin position="5"/>
        <end position="150"/>
    </location>
</feature>
<evidence type="ECO:0000256" key="2">
    <source>
        <dbReference type="ARBA" id="ARBA00022490"/>
    </source>
</evidence>
<comment type="similarity">
    <text evidence="1">Belongs to the acetyltransferase family. RimI subfamily.</text>
</comment>
<keyword evidence="6" id="KW-0689">Ribosomal protein</keyword>
<dbReference type="Proteomes" id="UP000245634">
    <property type="component" value="Unassembled WGS sequence"/>
</dbReference>
<sequence>MIGTLHYRQMTLGDIPRILEIELKSFSLPWSEEAFQMELTQNHFAKYVVAEMEGRVIGYAGTWIIIDEAHVTNVAVDPEYRGHSIGETLMKQLMVLAIAHGAERMTLEVRVSNTVAQNLYAKMGFLSHGIRKGYYTDNREDAMIMWAELPRPTTDYEME</sequence>
<dbReference type="InterPro" id="IPR016181">
    <property type="entry name" value="Acyl_CoA_acyltransferase"/>
</dbReference>
<keyword evidence="4" id="KW-0012">Acyltransferase</keyword>
<proteinExistence type="inferred from homology"/>
<dbReference type="InterPro" id="IPR000182">
    <property type="entry name" value="GNAT_dom"/>
</dbReference>
<dbReference type="CDD" id="cd04301">
    <property type="entry name" value="NAT_SF"/>
    <property type="match status" value="1"/>
</dbReference>
<dbReference type="Pfam" id="PF00583">
    <property type="entry name" value="Acetyltransf_1"/>
    <property type="match status" value="1"/>
</dbReference>
<comment type="caution">
    <text evidence="6">The sequence shown here is derived from an EMBL/GenBank/DDBJ whole genome shotgun (WGS) entry which is preliminary data.</text>
</comment>
<organism evidence="6 7">
    <name type="scientific">Tumebacillus permanentifrigoris</name>
    <dbReference type="NCBI Taxonomy" id="378543"/>
    <lineage>
        <taxon>Bacteria</taxon>
        <taxon>Bacillati</taxon>
        <taxon>Bacillota</taxon>
        <taxon>Bacilli</taxon>
        <taxon>Bacillales</taxon>
        <taxon>Alicyclobacillaceae</taxon>
        <taxon>Tumebacillus</taxon>
    </lineage>
</organism>
<dbReference type="InterPro" id="IPR006464">
    <property type="entry name" value="AcTrfase_RimI/Ard1"/>
</dbReference>
<evidence type="ECO:0000256" key="4">
    <source>
        <dbReference type="ARBA" id="ARBA00023315"/>
    </source>
</evidence>
<evidence type="ECO:0000259" key="5">
    <source>
        <dbReference type="PROSITE" id="PS51186"/>
    </source>
</evidence>
<evidence type="ECO:0000256" key="3">
    <source>
        <dbReference type="ARBA" id="ARBA00022679"/>
    </source>
</evidence>
<dbReference type="EMBL" id="QGGL01000021">
    <property type="protein sequence ID" value="PWK05998.1"/>
    <property type="molecule type" value="Genomic_DNA"/>
</dbReference>
<keyword evidence="6" id="KW-0687">Ribonucleoprotein</keyword>
<keyword evidence="2" id="KW-0963">Cytoplasm</keyword>
<evidence type="ECO:0000313" key="6">
    <source>
        <dbReference type="EMBL" id="PWK05998.1"/>
    </source>
</evidence>
<dbReference type="NCBIfam" id="TIGR01575">
    <property type="entry name" value="rimI"/>
    <property type="match status" value="1"/>
</dbReference>
<gene>
    <name evidence="6" type="ORF">C7459_12161</name>
</gene>
<reference evidence="6 7" key="1">
    <citation type="submission" date="2018-05" db="EMBL/GenBank/DDBJ databases">
        <title>Genomic Encyclopedia of Type Strains, Phase IV (KMG-IV): sequencing the most valuable type-strain genomes for metagenomic binning, comparative biology and taxonomic classification.</title>
        <authorList>
            <person name="Goeker M."/>
        </authorList>
    </citation>
    <scope>NUCLEOTIDE SEQUENCE [LARGE SCALE GENOMIC DNA]</scope>
    <source>
        <strain evidence="6 7">DSM 18773</strain>
    </source>
</reference>
<accession>A0A316D516</accession>
<dbReference type="GO" id="GO:0008080">
    <property type="term" value="F:N-acetyltransferase activity"/>
    <property type="evidence" value="ECO:0007669"/>
    <property type="project" value="InterPro"/>
</dbReference>
<evidence type="ECO:0000313" key="7">
    <source>
        <dbReference type="Proteomes" id="UP000245634"/>
    </source>
</evidence>
<dbReference type="PROSITE" id="PS51186">
    <property type="entry name" value="GNAT"/>
    <property type="match status" value="1"/>
</dbReference>
<dbReference type="InterPro" id="IPR050680">
    <property type="entry name" value="YpeA/RimI_acetyltransf"/>
</dbReference>
<dbReference type="PANTHER" id="PTHR43420:SF44">
    <property type="entry name" value="ACETYLTRANSFERASE YPEA"/>
    <property type="match status" value="1"/>
</dbReference>
<protein>
    <submittedName>
        <fullName evidence="6">[SSU ribosomal protein S18P]-alanine acetyltransferase</fullName>
    </submittedName>
</protein>
<dbReference type="AlphaFoldDB" id="A0A316D516"/>
<dbReference type="GO" id="GO:0005840">
    <property type="term" value="C:ribosome"/>
    <property type="evidence" value="ECO:0007669"/>
    <property type="project" value="UniProtKB-KW"/>
</dbReference>
<name>A0A316D516_9BACL</name>
<keyword evidence="3 6" id="KW-0808">Transferase</keyword>
<dbReference type="SUPFAM" id="SSF55729">
    <property type="entry name" value="Acyl-CoA N-acyltransferases (Nat)"/>
    <property type="match status" value="1"/>
</dbReference>
<keyword evidence="7" id="KW-1185">Reference proteome</keyword>
<dbReference type="Gene3D" id="3.40.630.30">
    <property type="match status" value="1"/>
</dbReference>